<dbReference type="EMBL" id="AZHX01000568">
    <property type="protein sequence ID" value="ETX06929.1"/>
    <property type="molecule type" value="Genomic_DNA"/>
</dbReference>
<accession>W4M992</accession>
<dbReference type="Proteomes" id="UP000019140">
    <property type="component" value="Unassembled WGS sequence"/>
</dbReference>
<dbReference type="HOGENOM" id="CLU_3005562_0_0_7"/>
<name>W4M992_9BACT</name>
<protein>
    <submittedName>
        <fullName evidence="1">Uncharacterized protein</fullName>
    </submittedName>
</protein>
<organism evidence="1 2">
    <name type="scientific">Candidatus Entotheonella gemina</name>
    <dbReference type="NCBI Taxonomy" id="1429439"/>
    <lineage>
        <taxon>Bacteria</taxon>
        <taxon>Pseudomonadati</taxon>
        <taxon>Nitrospinota/Tectimicrobiota group</taxon>
        <taxon>Candidatus Tectimicrobiota</taxon>
        <taxon>Candidatus Entotheonellia</taxon>
        <taxon>Candidatus Entotheonellales</taxon>
        <taxon>Candidatus Entotheonellaceae</taxon>
        <taxon>Candidatus Entotheonella</taxon>
    </lineage>
</organism>
<dbReference type="AlphaFoldDB" id="W4M992"/>
<sequence length="56" mass="6489">MLLRHVLAPGDNDPTTFKLDHYTTQRNLSDAGRQQVHDIGATFRQYPFTTDHAYTR</sequence>
<keyword evidence="2" id="KW-1185">Reference proteome</keyword>
<comment type="caution">
    <text evidence="1">The sequence shown here is derived from an EMBL/GenBank/DDBJ whole genome shotgun (WGS) entry which is preliminary data.</text>
</comment>
<gene>
    <name evidence="1" type="ORF">ETSY2_14125</name>
</gene>
<reference evidence="1 2" key="1">
    <citation type="journal article" date="2014" name="Nature">
        <title>An environmental bacterial taxon with a large and distinct metabolic repertoire.</title>
        <authorList>
            <person name="Wilson M.C."/>
            <person name="Mori T."/>
            <person name="Ruckert C."/>
            <person name="Uria A.R."/>
            <person name="Helf M.J."/>
            <person name="Takada K."/>
            <person name="Gernert C."/>
            <person name="Steffens U.A."/>
            <person name="Heycke N."/>
            <person name="Schmitt S."/>
            <person name="Rinke C."/>
            <person name="Helfrich E.J."/>
            <person name="Brachmann A.O."/>
            <person name="Gurgui C."/>
            <person name="Wakimoto T."/>
            <person name="Kracht M."/>
            <person name="Crusemann M."/>
            <person name="Hentschel U."/>
            <person name="Abe I."/>
            <person name="Matsunaga S."/>
            <person name="Kalinowski J."/>
            <person name="Takeyama H."/>
            <person name="Piel J."/>
        </authorList>
    </citation>
    <scope>NUCLEOTIDE SEQUENCE [LARGE SCALE GENOMIC DNA]</scope>
    <source>
        <strain evidence="2">TSY2</strain>
    </source>
</reference>
<proteinExistence type="predicted"/>
<evidence type="ECO:0000313" key="2">
    <source>
        <dbReference type="Proteomes" id="UP000019140"/>
    </source>
</evidence>
<evidence type="ECO:0000313" key="1">
    <source>
        <dbReference type="EMBL" id="ETX06929.1"/>
    </source>
</evidence>